<dbReference type="Gene3D" id="3.10.129.10">
    <property type="entry name" value="Hotdog Thioesterase"/>
    <property type="match status" value="1"/>
</dbReference>
<evidence type="ECO:0000259" key="2">
    <source>
        <dbReference type="Pfam" id="PF01575"/>
    </source>
</evidence>
<name>A0A7X6D706_9ENTE</name>
<evidence type="ECO:0000313" key="3">
    <source>
        <dbReference type="EMBL" id="NKC66648.1"/>
    </source>
</evidence>
<accession>A0A7X6D706</accession>
<dbReference type="EMBL" id="JAAVMB010000001">
    <property type="protein sequence ID" value="NKC66648.1"/>
    <property type="molecule type" value="Genomic_DNA"/>
</dbReference>
<dbReference type="FunFam" id="3.10.129.10:FF:000042">
    <property type="entry name" value="MaoC domain protein dehydratase"/>
    <property type="match status" value="1"/>
</dbReference>
<gene>
    <name evidence="3" type="ORF">HED35_00970</name>
</gene>
<reference evidence="3 4" key="1">
    <citation type="submission" date="2020-03" db="EMBL/GenBank/DDBJ databases">
        <title>Bacterial samples isolated from urine from healthy bovine heifers (Gyr breed).</title>
        <authorList>
            <person name="Giannattasio-Ferraz S."/>
            <person name="Maskeri L."/>
            <person name="Penido A."/>
            <person name="Barbosa-Stancioli E.F."/>
            <person name="Putonti C."/>
        </authorList>
    </citation>
    <scope>NUCLEOTIDE SEQUENCE [LARGE SCALE GENOMIC DNA]</scope>
    <source>
        <strain evidence="3 4">UFMG-H7</strain>
    </source>
</reference>
<dbReference type="PANTHER" id="PTHR43437:SF3">
    <property type="entry name" value="HYDROXYACYL-THIOESTER DEHYDRATASE TYPE 2, MITOCHONDRIAL"/>
    <property type="match status" value="1"/>
</dbReference>
<dbReference type="PANTHER" id="PTHR43437">
    <property type="entry name" value="HYDROXYACYL-THIOESTER DEHYDRATASE TYPE 2, MITOCHONDRIAL-RELATED"/>
    <property type="match status" value="1"/>
</dbReference>
<protein>
    <submittedName>
        <fullName evidence="3">MaoC family dehydratase</fullName>
    </submittedName>
</protein>
<proteinExistence type="predicted"/>
<feature type="domain" description="MaoC-like" evidence="2">
    <location>
        <begin position="17"/>
        <end position="121"/>
    </location>
</feature>
<dbReference type="Pfam" id="PF01575">
    <property type="entry name" value="MaoC_dehydratas"/>
    <property type="match status" value="1"/>
</dbReference>
<evidence type="ECO:0000256" key="1">
    <source>
        <dbReference type="ARBA" id="ARBA00023239"/>
    </source>
</evidence>
<dbReference type="Proteomes" id="UP000521358">
    <property type="component" value="Unassembled WGS sequence"/>
</dbReference>
<dbReference type="InterPro" id="IPR029069">
    <property type="entry name" value="HotDog_dom_sf"/>
</dbReference>
<dbReference type="GO" id="GO:0006633">
    <property type="term" value="P:fatty acid biosynthetic process"/>
    <property type="evidence" value="ECO:0007669"/>
    <property type="project" value="TreeGrafter"/>
</dbReference>
<dbReference type="InterPro" id="IPR050965">
    <property type="entry name" value="UPF0336/Enoyl-CoA_hydratase"/>
</dbReference>
<evidence type="ECO:0000313" key="4">
    <source>
        <dbReference type="Proteomes" id="UP000521358"/>
    </source>
</evidence>
<organism evidence="3 4">
    <name type="scientific">Vagococcus fluvialis</name>
    <dbReference type="NCBI Taxonomy" id="2738"/>
    <lineage>
        <taxon>Bacteria</taxon>
        <taxon>Bacillati</taxon>
        <taxon>Bacillota</taxon>
        <taxon>Bacilli</taxon>
        <taxon>Lactobacillales</taxon>
        <taxon>Enterococcaceae</taxon>
        <taxon>Vagococcus</taxon>
    </lineage>
</organism>
<dbReference type="GO" id="GO:0019171">
    <property type="term" value="F:(3R)-hydroxyacyl-[acyl-carrier-protein] dehydratase activity"/>
    <property type="evidence" value="ECO:0007669"/>
    <property type="project" value="TreeGrafter"/>
</dbReference>
<dbReference type="InterPro" id="IPR002539">
    <property type="entry name" value="MaoC-like_dom"/>
</dbReference>
<dbReference type="AlphaFoldDB" id="A0A7X6D706"/>
<dbReference type="RefSeq" id="WP_167806015.1">
    <property type="nucleotide sequence ID" value="NZ_JAAVMB010000001.1"/>
</dbReference>
<dbReference type="SUPFAM" id="SSF54637">
    <property type="entry name" value="Thioesterase/thiol ester dehydrase-isomerase"/>
    <property type="match status" value="1"/>
</dbReference>
<dbReference type="CDD" id="cd03449">
    <property type="entry name" value="R_hydratase"/>
    <property type="match status" value="1"/>
</dbReference>
<sequence>MLKKYRCVTQDNIKIGQTATKKKRITMDDVEKFSKVTSDMNPAHIDDDFAKESIFGKRIAHGMLGAGLISAVLGMELPGPGTIYLGQDLKFMNPIFFDDVIVAKVEVINLIDKKKFIIAELKTTVVNQDGKVLIEGIATVIPPKGDK</sequence>
<keyword evidence="1" id="KW-0456">Lyase</keyword>
<comment type="caution">
    <text evidence="3">The sequence shown here is derived from an EMBL/GenBank/DDBJ whole genome shotgun (WGS) entry which is preliminary data.</text>
</comment>